<keyword evidence="8" id="KW-0812">Transmembrane</keyword>
<feature type="transmembrane region" description="Helical" evidence="8">
    <location>
        <begin position="340"/>
        <end position="361"/>
    </location>
</feature>
<dbReference type="SMART" id="SM00220">
    <property type="entry name" value="S_TKc"/>
    <property type="match status" value="1"/>
</dbReference>
<evidence type="ECO:0000313" key="10">
    <source>
        <dbReference type="EMBL" id="GER89290.1"/>
    </source>
</evidence>
<keyword evidence="11" id="KW-1185">Reference proteome</keyword>
<comment type="caution">
    <text evidence="10">The sequence shown here is derived from an EMBL/GenBank/DDBJ whole genome shotgun (WGS) entry which is preliminary data.</text>
</comment>
<dbReference type="Gene3D" id="2.60.120.560">
    <property type="entry name" value="Exo-inulinase, domain 1"/>
    <property type="match status" value="1"/>
</dbReference>
<dbReference type="InterPro" id="IPR011009">
    <property type="entry name" value="Kinase-like_dom_sf"/>
</dbReference>
<dbReference type="InterPro" id="IPR017441">
    <property type="entry name" value="Protein_kinase_ATP_BS"/>
</dbReference>
<evidence type="ECO:0000256" key="1">
    <source>
        <dbReference type="ARBA" id="ARBA00012513"/>
    </source>
</evidence>
<protein>
    <recommendedName>
        <fullName evidence="1">non-specific serine/threonine protein kinase</fullName>
        <ecNumber evidence="1">2.7.11.1</ecNumber>
    </recommendedName>
</protein>
<organism evidence="10 11">
    <name type="scientific">Dictyobacter vulcani</name>
    <dbReference type="NCBI Taxonomy" id="2607529"/>
    <lineage>
        <taxon>Bacteria</taxon>
        <taxon>Bacillati</taxon>
        <taxon>Chloroflexota</taxon>
        <taxon>Ktedonobacteria</taxon>
        <taxon>Ktedonobacterales</taxon>
        <taxon>Dictyobacteraceae</taxon>
        <taxon>Dictyobacter</taxon>
    </lineage>
</organism>
<evidence type="ECO:0000259" key="9">
    <source>
        <dbReference type="PROSITE" id="PS50011"/>
    </source>
</evidence>
<keyword evidence="8" id="KW-0472">Membrane</keyword>
<dbReference type="InterPro" id="IPR008271">
    <property type="entry name" value="Ser/Thr_kinase_AS"/>
</dbReference>
<dbReference type="GO" id="GO:0005524">
    <property type="term" value="F:ATP binding"/>
    <property type="evidence" value="ECO:0007669"/>
    <property type="project" value="UniProtKB-UniRule"/>
</dbReference>
<keyword evidence="4 7" id="KW-0547">Nucleotide-binding</keyword>
<dbReference type="PROSITE" id="PS00107">
    <property type="entry name" value="PROTEIN_KINASE_ATP"/>
    <property type="match status" value="1"/>
</dbReference>
<evidence type="ECO:0000256" key="7">
    <source>
        <dbReference type="PROSITE-ProRule" id="PRU10141"/>
    </source>
</evidence>
<feature type="binding site" evidence="7">
    <location>
        <position position="46"/>
    </location>
    <ligand>
        <name>ATP</name>
        <dbReference type="ChEBI" id="CHEBI:30616"/>
    </ligand>
</feature>
<evidence type="ECO:0000256" key="2">
    <source>
        <dbReference type="ARBA" id="ARBA00022527"/>
    </source>
</evidence>
<feature type="domain" description="Protein kinase" evidence="9">
    <location>
        <begin position="17"/>
        <end position="284"/>
    </location>
</feature>
<gene>
    <name evidence="10" type="ORF">KDW_34520</name>
</gene>
<dbReference type="InterPro" id="IPR000719">
    <property type="entry name" value="Prot_kinase_dom"/>
</dbReference>
<accession>A0A5J4KS78</accession>
<dbReference type="Pfam" id="PF00069">
    <property type="entry name" value="Pkinase"/>
    <property type="match status" value="1"/>
</dbReference>
<dbReference type="RefSeq" id="WP_162005310.1">
    <property type="nucleotide sequence ID" value="NZ_BKZW01000001.1"/>
</dbReference>
<keyword evidence="5" id="KW-0418">Kinase</keyword>
<dbReference type="AlphaFoldDB" id="A0A5J4KS78"/>
<evidence type="ECO:0000256" key="8">
    <source>
        <dbReference type="SAM" id="Phobius"/>
    </source>
</evidence>
<dbReference type="PANTHER" id="PTHR43289:SF6">
    <property type="entry name" value="SERINE_THREONINE-PROTEIN KINASE NEKL-3"/>
    <property type="match status" value="1"/>
</dbReference>
<sequence>MASNRGQHLIGKVLGSCVLEKLLGYGGSSAVFLAQQQDPARKVAVKVFLPRSGMDMRMQRDFYLRFLHEAEAVSKLEHANILPVYSYGEQDGLPYIVMPYMPGGTLSEYMAKRGPLSLKEARWYLEQLAAALDYAHAHGCVHCDVKPANILLNSEGHVVLSDFGIARVLQPELATGQKDSRPSEAVMGTPDYISPEQALGRPVDGRSDVYSLGITLFFVLAKRLPFRADSTIALALLHVHEPPPSLALIRADISPLLDRVVRKALAKEPGERFQSAGELSRAFTAAINAGEKRSQLAQSSSFEEEQNFISPPSGVAAPRPVVRVKPLWTSPVKSSRFKRLVFTLVVLLMIVLTTGFTLTFMNNNQRHAPPVVRVQPTATPTPIQMPTNPFQLITKWPQSSNFFFDSNHRYHIKNTQQKSAMFARFRDYQVQDFKLTVTMLEVNNKQDDRDFHGVIFRTAADQSFFYLFEISPYDHQQYAFLRFSDSDKQQQWKTLETGRSSAIMADTGKSNTITIESRGNVFSFAINGIPLIANEKVDANASTPRSGLIGLYVENQGVEVMFSNLSVATFK</sequence>
<name>A0A5J4KS78_9CHLR</name>
<dbReference type="EMBL" id="BKZW01000001">
    <property type="protein sequence ID" value="GER89290.1"/>
    <property type="molecule type" value="Genomic_DNA"/>
</dbReference>
<keyword evidence="8" id="KW-1133">Transmembrane helix</keyword>
<dbReference type="SUPFAM" id="SSF56112">
    <property type="entry name" value="Protein kinase-like (PK-like)"/>
    <property type="match status" value="1"/>
</dbReference>
<dbReference type="Gene3D" id="3.30.200.20">
    <property type="entry name" value="Phosphorylase Kinase, domain 1"/>
    <property type="match status" value="1"/>
</dbReference>
<evidence type="ECO:0000313" key="11">
    <source>
        <dbReference type="Proteomes" id="UP000326912"/>
    </source>
</evidence>
<dbReference type="EC" id="2.7.11.1" evidence="1"/>
<evidence type="ECO:0000256" key="4">
    <source>
        <dbReference type="ARBA" id="ARBA00022741"/>
    </source>
</evidence>
<dbReference type="CDD" id="cd14014">
    <property type="entry name" value="STKc_PknB_like"/>
    <property type="match status" value="1"/>
</dbReference>
<dbReference type="Proteomes" id="UP000326912">
    <property type="component" value="Unassembled WGS sequence"/>
</dbReference>
<evidence type="ECO:0000256" key="3">
    <source>
        <dbReference type="ARBA" id="ARBA00022679"/>
    </source>
</evidence>
<reference evidence="10 11" key="1">
    <citation type="submission" date="2019-10" db="EMBL/GenBank/DDBJ databases">
        <title>Dictyobacter vulcani sp. nov., within the class Ktedonobacteria, isolated from soil of volcanic Mt. Zao.</title>
        <authorList>
            <person name="Zheng Y."/>
            <person name="Wang C.M."/>
            <person name="Sakai Y."/>
            <person name="Abe K."/>
            <person name="Yokota A."/>
            <person name="Yabe S."/>
        </authorList>
    </citation>
    <scope>NUCLEOTIDE SEQUENCE [LARGE SCALE GENOMIC DNA]</scope>
    <source>
        <strain evidence="10 11">W12</strain>
    </source>
</reference>
<proteinExistence type="predicted"/>
<dbReference type="PANTHER" id="PTHR43289">
    <property type="entry name" value="MITOGEN-ACTIVATED PROTEIN KINASE KINASE KINASE 20-RELATED"/>
    <property type="match status" value="1"/>
</dbReference>
<dbReference type="PROSITE" id="PS50011">
    <property type="entry name" value="PROTEIN_KINASE_DOM"/>
    <property type="match status" value="1"/>
</dbReference>
<evidence type="ECO:0000256" key="6">
    <source>
        <dbReference type="ARBA" id="ARBA00022840"/>
    </source>
</evidence>
<dbReference type="GO" id="GO:0004674">
    <property type="term" value="F:protein serine/threonine kinase activity"/>
    <property type="evidence" value="ECO:0007669"/>
    <property type="project" value="UniProtKB-KW"/>
</dbReference>
<dbReference type="FunFam" id="1.10.510.10:FF:000021">
    <property type="entry name" value="Serine/threonine protein kinase"/>
    <property type="match status" value="1"/>
</dbReference>
<keyword evidence="2" id="KW-0723">Serine/threonine-protein kinase</keyword>
<dbReference type="Gene3D" id="1.10.510.10">
    <property type="entry name" value="Transferase(Phosphotransferase) domain 1"/>
    <property type="match status" value="1"/>
</dbReference>
<keyword evidence="3" id="KW-0808">Transferase</keyword>
<evidence type="ECO:0000256" key="5">
    <source>
        <dbReference type="ARBA" id="ARBA00022777"/>
    </source>
</evidence>
<dbReference type="PROSITE" id="PS00108">
    <property type="entry name" value="PROTEIN_KINASE_ST"/>
    <property type="match status" value="1"/>
</dbReference>
<keyword evidence="6 7" id="KW-0067">ATP-binding</keyword>